<dbReference type="PANTHER" id="PTHR41328">
    <property type="entry name" value="TERMINASE SMALL SUBUNIT-RELATED"/>
    <property type="match status" value="1"/>
</dbReference>
<dbReference type="InterPro" id="IPR005335">
    <property type="entry name" value="Terminase_ssu"/>
</dbReference>
<evidence type="ECO:0000313" key="3">
    <source>
        <dbReference type="EMBL" id="MBM0631990.1"/>
    </source>
</evidence>
<dbReference type="GO" id="GO:0051276">
    <property type="term" value="P:chromosome organization"/>
    <property type="evidence" value="ECO:0007669"/>
    <property type="project" value="InterPro"/>
</dbReference>
<dbReference type="Pfam" id="PF03592">
    <property type="entry name" value="Terminase_2"/>
    <property type="match status" value="1"/>
</dbReference>
<evidence type="ECO:0000256" key="2">
    <source>
        <dbReference type="ARBA" id="ARBA00023219"/>
    </source>
</evidence>
<dbReference type="EMBL" id="JAEHFQ010000001">
    <property type="protein sequence ID" value="MBM0631990.1"/>
    <property type="molecule type" value="Genomic_DNA"/>
</dbReference>
<accession>A0A8I1LPG5</accession>
<protein>
    <submittedName>
        <fullName evidence="3">Terminase small subunit</fullName>
    </submittedName>
</protein>
<dbReference type="PANTHER" id="PTHR41328:SF2">
    <property type="entry name" value="TERMINASE SMALL SUBUNIT"/>
    <property type="match status" value="1"/>
</dbReference>
<dbReference type="Gene3D" id="1.10.10.1400">
    <property type="entry name" value="Terminase, small subunit, N-terminal DNA-binding domain, HTH motif"/>
    <property type="match status" value="1"/>
</dbReference>
<gene>
    <name evidence="3" type="ORF">JDW19_02455</name>
</gene>
<keyword evidence="2" id="KW-0231">Viral genome packaging</keyword>
<reference evidence="3" key="1">
    <citation type="submission" date="2020-12" db="EMBL/GenBank/DDBJ databases">
        <title>Paenibacillus polymyxa LMG 27872: a double-edged sword.</title>
        <authorList>
            <person name="Langendries S."/>
            <person name="Garcia Mendez S."/>
            <person name="Beirinckx S."/>
            <person name="Viaene T."/>
            <person name="Baeyen S."/>
            <person name="Goeminne G."/>
            <person name="Willems A."/>
            <person name="Debode J."/>
            <person name="Goormachtig S."/>
        </authorList>
    </citation>
    <scope>NUCLEOTIDE SEQUENCE</scope>
    <source>
        <strain evidence="3">LMG 27872</strain>
    </source>
</reference>
<keyword evidence="1" id="KW-1188">Viral release from host cell</keyword>
<evidence type="ECO:0000313" key="4">
    <source>
        <dbReference type="Proteomes" id="UP000650605"/>
    </source>
</evidence>
<dbReference type="RefSeq" id="WP_165144815.1">
    <property type="nucleotide sequence ID" value="NZ_JAEHFQ010000001.1"/>
</dbReference>
<name>A0A8I1LPG5_PAEPO</name>
<dbReference type="Proteomes" id="UP000650605">
    <property type="component" value="Unassembled WGS sequence"/>
</dbReference>
<evidence type="ECO:0000256" key="1">
    <source>
        <dbReference type="ARBA" id="ARBA00022612"/>
    </source>
</evidence>
<dbReference type="AlphaFoldDB" id="A0A8I1LPG5"/>
<proteinExistence type="predicted"/>
<dbReference type="InterPro" id="IPR052404">
    <property type="entry name" value="SPP1-like_terminase"/>
</dbReference>
<dbReference type="InterPro" id="IPR038713">
    <property type="entry name" value="Terminase_Gp1_N_sf"/>
</dbReference>
<sequence length="239" mass="26935">MALSRMQKLFVKEYLVDLNATQAAIRAGYSAKTAEQQASRLLTNVKVQAEIDEAISKRSKRTEITADMVLQRWWDIATADPNDIIHLRRTCCRYCFGKEHQYQWRDESEYEQAVQRAVNDAKQKSLEDGKEVQPIIPTNDGGYGFDKLERPHPKCPNCLGEGREGVHIEDTRHLAGKAKLLYAGLKTTNAGIEIKMQDQGKALENVARHLGMFKDKVELTGNEGGPLQVIFDKGMTKDA</sequence>
<organism evidence="3 4">
    <name type="scientific">Paenibacillus polymyxa</name>
    <name type="common">Bacillus polymyxa</name>
    <dbReference type="NCBI Taxonomy" id="1406"/>
    <lineage>
        <taxon>Bacteria</taxon>
        <taxon>Bacillati</taxon>
        <taxon>Bacillota</taxon>
        <taxon>Bacilli</taxon>
        <taxon>Bacillales</taxon>
        <taxon>Paenibacillaceae</taxon>
        <taxon>Paenibacillus</taxon>
    </lineage>
</organism>
<comment type="caution">
    <text evidence="3">The sequence shown here is derived from an EMBL/GenBank/DDBJ whole genome shotgun (WGS) entry which is preliminary data.</text>
</comment>